<evidence type="ECO:0000256" key="7">
    <source>
        <dbReference type="SAM" id="Phobius"/>
    </source>
</evidence>
<organism evidence="9 12">
    <name type="scientific">Streptomyces radicis</name>
    <dbReference type="NCBI Taxonomy" id="1750517"/>
    <lineage>
        <taxon>Bacteria</taxon>
        <taxon>Bacillati</taxon>
        <taxon>Actinomycetota</taxon>
        <taxon>Actinomycetes</taxon>
        <taxon>Kitasatosporales</taxon>
        <taxon>Streptomycetaceae</taxon>
        <taxon>Streptomyces</taxon>
    </lineage>
</organism>
<evidence type="ECO:0000313" key="9">
    <source>
        <dbReference type="EMBL" id="RKN02944.1"/>
    </source>
</evidence>
<dbReference type="GO" id="GO:0005886">
    <property type="term" value="C:plasma membrane"/>
    <property type="evidence" value="ECO:0007669"/>
    <property type="project" value="UniProtKB-SubCell"/>
</dbReference>
<evidence type="ECO:0000256" key="2">
    <source>
        <dbReference type="ARBA" id="ARBA00022475"/>
    </source>
</evidence>
<evidence type="ECO:0000256" key="1">
    <source>
        <dbReference type="ARBA" id="ARBA00004651"/>
    </source>
</evidence>
<evidence type="ECO:0000313" key="12">
    <source>
        <dbReference type="Proteomes" id="UP000275024"/>
    </source>
</evidence>
<evidence type="ECO:0000256" key="6">
    <source>
        <dbReference type="SAM" id="MobiDB-lite"/>
    </source>
</evidence>
<comment type="subcellular location">
    <subcellularLocation>
        <location evidence="1">Cell membrane</location>
        <topology evidence="1">Multi-pass membrane protein</topology>
    </subcellularLocation>
</comment>
<feature type="region of interest" description="Disordered" evidence="6">
    <location>
        <begin position="1"/>
        <end position="32"/>
    </location>
</feature>
<keyword evidence="11" id="KW-1185">Reference proteome</keyword>
<sequence length="181" mass="20224">MRFERMCRMDEQMPRSPELKTAASSGTRKPHPQWMRIYPPEPGWETPADFPERFGALLIDVVVIVALLFGAVELGILVSGGEEPGGVVSGVLVSAIFLCYSPLATARWGGTLGKRVCRLRVARARDGDPLSYGRALGRHVAHWVLQVLPFGLNHLWFLWDEPLQQCLHDKVAGTVVVRRQR</sequence>
<dbReference type="RefSeq" id="WP_120700794.1">
    <property type="nucleotide sequence ID" value="NZ_RBDY01000068.1"/>
</dbReference>
<feature type="transmembrane region" description="Helical" evidence="7">
    <location>
        <begin position="57"/>
        <end position="80"/>
    </location>
</feature>
<protein>
    <submittedName>
        <fullName evidence="9">RDD family protein</fullName>
    </submittedName>
</protein>
<dbReference type="EMBL" id="RBDX01000070">
    <property type="protein sequence ID" value="RKN02944.1"/>
    <property type="molecule type" value="Genomic_DNA"/>
</dbReference>
<keyword evidence="3 7" id="KW-0812">Transmembrane</keyword>
<evidence type="ECO:0000256" key="5">
    <source>
        <dbReference type="ARBA" id="ARBA00023136"/>
    </source>
</evidence>
<gene>
    <name evidence="10" type="ORF">D7318_32240</name>
    <name evidence="9" type="ORF">D7319_32380</name>
</gene>
<dbReference type="Proteomes" id="UP000275024">
    <property type="component" value="Unassembled WGS sequence"/>
</dbReference>
<evidence type="ECO:0000259" key="8">
    <source>
        <dbReference type="Pfam" id="PF06271"/>
    </source>
</evidence>
<evidence type="ECO:0000256" key="4">
    <source>
        <dbReference type="ARBA" id="ARBA00022989"/>
    </source>
</evidence>
<dbReference type="OrthoDB" id="5244233at2"/>
<proteinExistence type="predicted"/>
<dbReference type="InterPro" id="IPR010432">
    <property type="entry name" value="RDD"/>
</dbReference>
<comment type="caution">
    <text evidence="9">The sequence shown here is derived from an EMBL/GenBank/DDBJ whole genome shotgun (WGS) entry which is preliminary data.</text>
</comment>
<evidence type="ECO:0000313" key="10">
    <source>
        <dbReference type="EMBL" id="RKN12958.1"/>
    </source>
</evidence>
<dbReference type="Proteomes" id="UP000268652">
    <property type="component" value="Unassembled WGS sequence"/>
</dbReference>
<keyword evidence="2" id="KW-1003">Cell membrane</keyword>
<dbReference type="PANTHER" id="PTHR36115:SF4">
    <property type="entry name" value="MEMBRANE PROTEIN"/>
    <property type="match status" value="1"/>
</dbReference>
<name>A0A3A9W165_9ACTN</name>
<dbReference type="Pfam" id="PF06271">
    <property type="entry name" value="RDD"/>
    <property type="match status" value="1"/>
</dbReference>
<dbReference type="EMBL" id="RBDY01000068">
    <property type="protein sequence ID" value="RKN12958.1"/>
    <property type="molecule type" value="Genomic_DNA"/>
</dbReference>
<dbReference type="AlphaFoldDB" id="A0A3A9W165"/>
<accession>A0A3A9W165</accession>
<feature type="domain" description="RDD" evidence="8">
    <location>
        <begin position="48"/>
        <end position="173"/>
    </location>
</feature>
<dbReference type="InterPro" id="IPR051791">
    <property type="entry name" value="Pra-immunoreactive"/>
</dbReference>
<reference evidence="11 12" key="1">
    <citation type="submission" date="2018-09" db="EMBL/GenBank/DDBJ databases">
        <title>Streptomyces sp. nov. DS1-2, an endophytic actinomycete isolated from roots of Dendrobium scabrilingue.</title>
        <authorList>
            <person name="Kuncharoen N."/>
            <person name="Kudo T."/>
            <person name="Ohkuma M."/>
            <person name="Yuki M."/>
            <person name="Tanasupawat S."/>
        </authorList>
    </citation>
    <scope>NUCLEOTIDE SEQUENCE [LARGE SCALE GENOMIC DNA]</scope>
    <source>
        <strain evidence="9 12">AZ1-7</strain>
        <strain evidence="10 11">DS1-2</strain>
    </source>
</reference>
<keyword evidence="4 7" id="KW-1133">Transmembrane helix</keyword>
<dbReference type="PANTHER" id="PTHR36115">
    <property type="entry name" value="PROLINE-RICH ANTIGEN HOMOLOG-RELATED"/>
    <property type="match status" value="1"/>
</dbReference>
<keyword evidence="5 7" id="KW-0472">Membrane</keyword>
<feature type="compositionally biased region" description="Basic and acidic residues" evidence="6">
    <location>
        <begin position="1"/>
        <end position="13"/>
    </location>
</feature>
<evidence type="ECO:0000313" key="11">
    <source>
        <dbReference type="Proteomes" id="UP000268652"/>
    </source>
</evidence>
<evidence type="ECO:0000256" key="3">
    <source>
        <dbReference type="ARBA" id="ARBA00022692"/>
    </source>
</evidence>
<feature type="transmembrane region" description="Helical" evidence="7">
    <location>
        <begin position="86"/>
        <end position="105"/>
    </location>
</feature>